<feature type="domain" description="HD" evidence="3">
    <location>
        <begin position="58"/>
        <end position="157"/>
    </location>
</feature>
<dbReference type="GO" id="GO:0016301">
    <property type="term" value="F:kinase activity"/>
    <property type="evidence" value="ECO:0007669"/>
    <property type="project" value="UniProtKB-KW"/>
</dbReference>
<dbReference type="InterPro" id="IPR007685">
    <property type="entry name" value="RelA_SpoT"/>
</dbReference>
<dbReference type="Gene3D" id="3.10.20.30">
    <property type="match status" value="1"/>
</dbReference>
<dbReference type="InterPro" id="IPR043519">
    <property type="entry name" value="NT_sf"/>
</dbReference>
<dbReference type="SMART" id="SM00954">
    <property type="entry name" value="RelA_SpoT"/>
    <property type="match status" value="1"/>
</dbReference>
<dbReference type="GO" id="GO:0008893">
    <property type="term" value="F:guanosine-3',5'-bis(diphosphate) 3'-diphosphatase activity"/>
    <property type="evidence" value="ECO:0007669"/>
    <property type="project" value="UniProtKB-EC"/>
</dbReference>
<dbReference type="InterPro" id="IPR003607">
    <property type="entry name" value="HD/PDEase_dom"/>
</dbReference>
<dbReference type="Pfam" id="PF04607">
    <property type="entry name" value="RelA_SpoT"/>
    <property type="match status" value="1"/>
</dbReference>
<dbReference type="PANTHER" id="PTHR21262">
    <property type="entry name" value="GUANOSINE-3',5'-BIS DIPHOSPHATE 3'-PYROPHOSPHOHYDROLASE"/>
    <property type="match status" value="1"/>
</dbReference>
<dbReference type="CDD" id="cd05399">
    <property type="entry name" value="NT_Rel-Spo_like"/>
    <property type="match status" value="1"/>
</dbReference>
<dbReference type="Pfam" id="PF13328">
    <property type="entry name" value="HD_4"/>
    <property type="match status" value="1"/>
</dbReference>
<keyword evidence="5" id="KW-0808">Transferase</keyword>
<accession>A0A3B0S9Q1</accession>
<dbReference type="CDD" id="cd00077">
    <property type="entry name" value="HDc"/>
    <property type="match status" value="1"/>
</dbReference>
<comment type="pathway">
    <text evidence="2">Purine metabolism.</text>
</comment>
<sequence>MVTDTSMTSRQPREILASVVSLYRQHHGADAERDTLDRAFDVAIAAHEGQTRRTGEEYVTHPLAVAEILADFGMDGETLVAAFLHDVVEDTDVTLDEIAEKFGDVIAALIDGVTKLDRIKFSSREEQQAATIRKMAIAMSHDIRVLIIKLADRLHNMRTLGPLPEEKKLRVARETLDVYAPLASRLGVQEVKHEMEERCFATLYPKRMAELDDLVRRRAPKREQHIEDVIGELTHALDEAGIDAEITGRPKHLYSIYRKMISSGLEFDDIHDLIGVRVRVNDTRDCYATLGLVHTMWRPIDGRFKDYIATPKFNLYQSLHTTVVGPDGKALEIQIRTHEMHYMAEYGIAAHWRYKEGITAAADDFAADLLSVQEESSNPAEFLENLKLDLYQDEVFAITPAGKVLTLPRGSTPVDFAYLVHTDVGHKCVGAKVNGRLVPLATELESGDIVEIITSKSKAAHPSRDWLDFVQSSRAASKIRNWYTRERRGAALQDGKDFVAKAIRREGLGLSQQGRENLLNEIAGDMGYDD</sequence>
<dbReference type="EC" id="3.1.7.2" evidence="5"/>
<evidence type="ECO:0000259" key="3">
    <source>
        <dbReference type="PROSITE" id="PS51831"/>
    </source>
</evidence>
<dbReference type="EMBL" id="UOEK01000199">
    <property type="protein sequence ID" value="VAW01020.1"/>
    <property type="molecule type" value="Genomic_DNA"/>
</dbReference>
<proteinExistence type="inferred from homology"/>
<protein>
    <submittedName>
        <fullName evidence="5">Guanosine-3',5'-bis(Diphosphate) 3'-pyrophosphohydrolase / GTP pyrophosphokinase, (P)ppGpp synthetase II</fullName>
        <ecNumber evidence="5">2.7.6.5</ecNumber>
        <ecNumber evidence="5">3.1.7.2</ecNumber>
    </submittedName>
</protein>
<comment type="similarity">
    <text evidence="1">Belongs to the RelA/SpoT family.</text>
</comment>
<dbReference type="SUPFAM" id="SSF81271">
    <property type="entry name" value="TGS-like"/>
    <property type="match status" value="1"/>
</dbReference>
<dbReference type="InterPro" id="IPR012676">
    <property type="entry name" value="TGS-like"/>
</dbReference>
<evidence type="ECO:0000256" key="2">
    <source>
        <dbReference type="ARBA" id="ARBA00025704"/>
    </source>
</evidence>
<evidence type="ECO:0000313" key="5">
    <source>
        <dbReference type="EMBL" id="VAW01020.1"/>
    </source>
</evidence>
<dbReference type="SMART" id="SM00471">
    <property type="entry name" value="HDc"/>
    <property type="match status" value="1"/>
</dbReference>
<feature type="domain" description="TGS" evidence="4">
    <location>
        <begin position="393"/>
        <end position="454"/>
    </location>
</feature>
<evidence type="ECO:0000256" key="1">
    <source>
        <dbReference type="ARBA" id="ARBA00007476"/>
    </source>
</evidence>
<evidence type="ECO:0000259" key="4">
    <source>
        <dbReference type="PROSITE" id="PS51880"/>
    </source>
</evidence>
<dbReference type="PANTHER" id="PTHR21262:SF31">
    <property type="entry name" value="GTP PYROPHOSPHOKINASE"/>
    <property type="match status" value="1"/>
</dbReference>
<dbReference type="GO" id="GO:0008728">
    <property type="term" value="F:GTP diphosphokinase activity"/>
    <property type="evidence" value="ECO:0007669"/>
    <property type="project" value="UniProtKB-EC"/>
</dbReference>
<feature type="non-terminal residue" evidence="5">
    <location>
        <position position="530"/>
    </location>
</feature>
<dbReference type="InterPro" id="IPR004811">
    <property type="entry name" value="RelA/Spo_fam"/>
</dbReference>
<dbReference type="InterPro" id="IPR006674">
    <property type="entry name" value="HD_domain"/>
</dbReference>
<dbReference type="FunFam" id="3.10.20.30:FF:000002">
    <property type="entry name" value="GTP pyrophosphokinase (RelA/SpoT)"/>
    <property type="match status" value="1"/>
</dbReference>
<organism evidence="5">
    <name type="scientific">hydrothermal vent metagenome</name>
    <dbReference type="NCBI Taxonomy" id="652676"/>
    <lineage>
        <taxon>unclassified sequences</taxon>
        <taxon>metagenomes</taxon>
        <taxon>ecological metagenomes</taxon>
    </lineage>
</organism>
<gene>
    <name evidence="5" type="ORF">MNBD_ACTINO02-259</name>
</gene>
<dbReference type="CDD" id="cd01668">
    <property type="entry name" value="TGS_RSH"/>
    <property type="match status" value="1"/>
</dbReference>
<dbReference type="Gene3D" id="3.30.460.10">
    <property type="entry name" value="Beta Polymerase, domain 2"/>
    <property type="match status" value="1"/>
</dbReference>
<keyword evidence="5" id="KW-0418">Kinase</keyword>
<keyword evidence="5" id="KW-0378">Hydrolase</keyword>
<dbReference type="AlphaFoldDB" id="A0A3B0S9Q1"/>
<dbReference type="InterPro" id="IPR004095">
    <property type="entry name" value="TGS"/>
</dbReference>
<dbReference type="FunFam" id="3.30.460.10:FF:000001">
    <property type="entry name" value="GTP pyrophosphokinase RelA"/>
    <property type="match status" value="1"/>
</dbReference>
<dbReference type="GO" id="GO:0005886">
    <property type="term" value="C:plasma membrane"/>
    <property type="evidence" value="ECO:0007669"/>
    <property type="project" value="TreeGrafter"/>
</dbReference>
<dbReference type="NCBIfam" id="TIGR00691">
    <property type="entry name" value="spoT_relA"/>
    <property type="match status" value="1"/>
</dbReference>
<dbReference type="PROSITE" id="PS51831">
    <property type="entry name" value="HD"/>
    <property type="match status" value="1"/>
</dbReference>
<dbReference type="SUPFAM" id="SSF81301">
    <property type="entry name" value="Nucleotidyltransferase"/>
    <property type="match status" value="1"/>
</dbReference>
<dbReference type="InterPro" id="IPR012675">
    <property type="entry name" value="Beta-grasp_dom_sf"/>
</dbReference>
<dbReference type="InterPro" id="IPR033655">
    <property type="entry name" value="TGS_RelA/SpoT"/>
</dbReference>
<dbReference type="PROSITE" id="PS51880">
    <property type="entry name" value="TGS"/>
    <property type="match status" value="1"/>
</dbReference>
<dbReference type="FunFam" id="1.10.3210.10:FF:000001">
    <property type="entry name" value="GTP pyrophosphokinase RelA"/>
    <property type="match status" value="1"/>
</dbReference>
<dbReference type="SUPFAM" id="SSF109604">
    <property type="entry name" value="HD-domain/PDEase-like"/>
    <property type="match status" value="1"/>
</dbReference>
<dbReference type="EC" id="2.7.6.5" evidence="5"/>
<dbReference type="GO" id="GO:0015969">
    <property type="term" value="P:guanosine tetraphosphate metabolic process"/>
    <property type="evidence" value="ECO:0007669"/>
    <property type="project" value="InterPro"/>
</dbReference>
<reference evidence="5" key="1">
    <citation type="submission" date="2018-06" db="EMBL/GenBank/DDBJ databases">
        <authorList>
            <person name="Zhirakovskaya E."/>
        </authorList>
    </citation>
    <scope>NUCLEOTIDE SEQUENCE</scope>
</reference>
<dbReference type="Gene3D" id="1.10.3210.10">
    <property type="entry name" value="Hypothetical protein af1432"/>
    <property type="match status" value="1"/>
</dbReference>
<dbReference type="Pfam" id="PF02824">
    <property type="entry name" value="TGS"/>
    <property type="match status" value="1"/>
</dbReference>
<name>A0A3B0S9Q1_9ZZZZ</name>